<comment type="caution">
    <text evidence="2">The sequence shown here is derived from an EMBL/GenBank/DDBJ whole genome shotgun (WGS) entry which is preliminary data.</text>
</comment>
<name>A0AAP0NPB7_9MAGN</name>
<sequence>MDAVEGMGPLPDSLQQYGWSINIKWCNEKIWHWAVEIGPESFNLTFLNKTSLSVRSFQALFAWLRCRVFLTLLPIAKFGYLLAFLKLNSDLVWEKGLSIARAGGLGGSRSWLGQGLGWWPGSGLGARARGLGLWGFLGSGLGSGGSGFVASWFRGFRAVALGLRVWLGLGLSGSGLAQGSWASVAWGSVASGWPGLCGLSGSVAWWLRALWLRALWLVAQASGLGACVGLVALWLRACGGSVAQSGSVAQWPGLWPVPGPVACGSVAQWPQAQWLSGQGSVAQWLRLRLSGLGLGPSGHGLSGLSGSVASVALQLAGHGYGHGSVALAGAGRPCGLSGLRPVACGSGPGPVAQWPVAGLRPGLSGSGPVASGPSGSVASGSGLAQWPVAQGLGSGPQWLSGLGSVASVALWPQWAQWPQWPRAQWLSGQWLSGQWLSGSGQAQWLSGSGSGLAQQPGLAWWLRAQWSAVAQWLVGLSGQGQWLMASAALQVRQWLSGWQGGQGLAGRLAQGLHGLVVMASVVMAQGSVARASGPGLAA</sequence>
<accession>A0AAP0NPB7</accession>
<evidence type="ECO:0000256" key="1">
    <source>
        <dbReference type="SAM" id="Phobius"/>
    </source>
</evidence>
<feature type="transmembrane region" description="Helical" evidence="1">
    <location>
        <begin position="190"/>
        <end position="207"/>
    </location>
</feature>
<dbReference type="AlphaFoldDB" id="A0AAP0NPB7"/>
<organism evidence="2 3">
    <name type="scientific">Stephania yunnanensis</name>
    <dbReference type="NCBI Taxonomy" id="152371"/>
    <lineage>
        <taxon>Eukaryota</taxon>
        <taxon>Viridiplantae</taxon>
        <taxon>Streptophyta</taxon>
        <taxon>Embryophyta</taxon>
        <taxon>Tracheophyta</taxon>
        <taxon>Spermatophyta</taxon>
        <taxon>Magnoliopsida</taxon>
        <taxon>Ranunculales</taxon>
        <taxon>Menispermaceae</taxon>
        <taxon>Menispermoideae</taxon>
        <taxon>Cissampelideae</taxon>
        <taxon>Stephania</taxon>
    </lineage>
</organism>
<keyword evidence="3" id="KW-1185">Reference proteome</keyword>
<keyword evidence="1" id="KW-0812">Transmembrane</keyword>
<feature type="transmembrane region" description="Helical" evidence="1">
    <location>
        <begin position="68"/>
        <end position="87"/>
    </location>
</feature>
<evidence type="ECO:0000313" key="3">
    <source>
        <dbReference type="Proteomes" id="UP001420932"/>
    </source>
</evidence>
<dbReference type="Proteomes" id="UP001420932">
    <property type="component" value="Unassembled WGS sequence"/>
</dbReference>
<keyword evidence="1" id="KW-0472">Membrane</keyword>
<feature type="transmembrane region" description="Helical" evidence="1">
    <location>
        <begin position="165"/>
        <end position="184"/>
    </location>
</feature>
<evidence type="ECO:0000313" key="2">
    <source>
        <dbReference type="EMBL" id="KAK9113289.1"/>
    </source>
</evidence>
<feature type="transmembrane region" description="Helical" evidence="1">
    <location>
        <begin position="214"/>
        <end position="235"/>
    </location>
</feature>
<reference evidence="2 3" key="1">
    <citation type="submission" date="2024-01" db="EMBL/GenBank/DDBJ databases">
        <title>Genome assemblies of Stephania.</title>
        <authorList>
            <person name="Yang L."/>
        </authorList>
    </citation>
    <scope>NUCLEOTIDE SEQUENCE [LARGE SCALE GENOMIC DNA]</scope>
    <source>
        <strain evidence="2">YNDBR</strain>
        <tissue evidence="2">Leaf</tissue>
    </source>
</reference>
<feature type="transmembrane region" description="Helical" evidence="1">
    <location>
        <begin position="131"/>
        <end position="153"/>
    </location>
</feature>
<keyword evidence="1" id="KW-1133">Transmembrane helix</keyword>
<protein>
    <submittedName>
        <fullName evidence="2">Uncharacterized protein</fullName>
    </submittedName>
</protein>
<proteinExistence type="predicted"/>
<dbReference type="EMBL" id="JBBNAF010000009">
    <property type="protein sequence ID" value="KAK9113289.1"/>
    <property type="molecule type" value="Genomic_DNA"/>
</dbReference>
<gene>
    <name evidence="2" type="ORF">Syun_020086</name>
</gene>